<feature type="region of interest" description="Disordered" evidence="1">
    <location>
        <begin position="1"/>
        <end position="20"/>
    </location>
</feature>
<dbReference type="Proteomes" id="UP000627573">
    <property type="component" value="Unassembled WGS sequence"/>
</dbReference>
<feature type="compositionally biased region" description="Polar residues" evidence="1">
    <location>
        <begin position="37"/>
        <end position="49"/>
    </location>
</feature>
<keyword evidence="3" id="KW-1185">Reference proteome</keyword>
<protein>
    <submittedName>
        <fullName evidence="2">Uncharacterized protein</fullName>
    </submittedName>
</protein>
<sequence length="65" mass="7152">MAVDTEAHPPVSARSAEGAHLEDLMRNVRLAFPSPPTTTRGRSSATSETLRPAETRKREQGHNRD</sequence>
<dbReference type="EMBL" id="JAECSB010000010">
    <property type="protein sequence ID" value="MBH5141106.1"/>
    <property type="molecule type" value="Genomic_DNA"/>
</dbReference>
<proteinExistence type="predicted"/>
<evidence type="ECO:0000256" key="1">
    <source>
        <dbReference type="SAM" id="MobiDB-lite"/>
    </source>
</evidence>
<dbReference type="AlphaFoldDB" id="A0A8I1D4P3"/>
<comment type="caution">
    <text evidence="2">The sequence shown here is derived from an EMBL/GenBank/DDBJ whole genome shotgun (WGS) entry which is preliminary data.</text>
</comment>
<evidence type="ECO:0000313" key="2">
    <source>
        <dbReference type="EMBL" id="MBH5141106.1"/>
    </source>
</evidence>
<name>A0A8I1D4P3_RHOER</name>
<organism evidence="2 3">
    <name type="scientific">Rhodococcus erythropolis</name>
    <name type="common">Arthrobacter picolinophilus</name>
    <dbReference type="NCBI Taxonomy" id="1833"/>
    <lineage>
        <taxon>Bacteria</taxon>
        <taxon>Bacillati</taxon>
        <taxon>Actinomycetota</taxon>
        <taxon>Actinomycetes</taxon>
        <taxon>Mycobacteriales</taxon>
        <taxon>Nocardiaceae</taxon>
        <taxon>Rhodococcus</taxon>
        <taxon>Rhodococcus erythropolis group</taxon>
    </lineage>
</organism>
<feature type="region of interest" description="Disordered" evidence="1">
    <location>
        <begin position="27"/>
        <end position="65"/>
    </location>
</feature>
<reference evidence="2 3" key="1">
    <citation type="submission" date="2020-12" db="EMBL/GenBank/DDBJ databases">
        <title>Draft genome sequence of furan degrading bacterial strain FUR100.</title>
        <authorList>
            <person name="Woiski C."/>
        </authorList>
    </citation>
    <scope>NUCLEOTIDE SEQUENCE [LARGE SCALE GENOMIC DNA]</scope>
    <source>
        <strain evidence="2 3">FUR100</strain>
    </source>
</reference>
<accession>A0A8I1D4P3</accession>
<feature type="compositionally biased region" description="Basic and acidic residues" evidence="1">
    <location>
        <begin position="51"/>
        <end position="65"/>
    </location>
</feature>
<gene>
    <name evidence="2" type="ORF">I3517_00545</name>
</gene>
<evidence type="ECO:0000313" key="3">
    <source>
        <dbReference type="Proteomes" id="UP000627573"/>
    </source>
</evidence>
<dbReference type="RefSeq" id="WP_197940375.1">
    <property type="nucleotide sequence ID" value="NZ_JAECSB010000010.1"/>
</dbReference>